<dbReference type="AlphaFoldDB" id="A0A4P7LDW8"/>
<dbReference type="InterPro" id="IPR008727">
    <property type="entry name" value="PAAR_motif"/>
</dbReference>
<name>A0A4P7LDW8_9BURK</name>
<reference evidence="1 2" key="1">
    <citation type="submission" date="2019-03" db="EMBL/GenBank/DDBJ databases">
        <title>Efficiently degradation of phenoxyalkanoic acid herbicides by Cupriavidus oxalaticus strain X32.</title>
        <authorList>
            <person name="Sheng X."/>
        </authorList>
    </citation>
    <scope>NUCLEOTIDE SEQUENCE [LARGE SCALE GENOMIC DNA]</scope>
    <source>
        <strain evidence="1 2">X32</strain>
    </source>
</reference>
<sequence length="186" mass="20057">MPDIRYALLDGDKTNANGVLIATGESMFHHGVKVGVEGDYATCLACKAGGPVMNDCYPAFDLRGKQILVSGARVYCKCPTNPIVIHSQTNFTIEVNRMGHYAPPLSSGPSSSVVSASHDTQIIEQYYELVDAETGAGEEGYRYDLFVEGQRISQDTPFGSGATPTVRGGVSMEIVMWLDKAKETRA</sequence>
<accession>A0A4P7LDW8</accession>
<dbReference type="OrthoDB" id="8565659at2"/>
<dbReference type="KEGG" id="cox:E0W60_25145"/>
<dbReference type="CDD" id="cd14744">
    <property type="entry name" value="PAAR_CT_2"/>
    <property type="match status" value="1"/>
</dbReference>
<dbReference type="Proteomes" id="UP000295294">
    <property type="component" value="Chromosome 2"/>
</dbReference>
<proteinExistence type="predicted"/>
<dbReference type="Pfam" id="PF05488">
    <property type="entry name" value="PAAR_motif"/>
    <property type="match status" value="1"/>
</dbReference>
<protein>
    <submittedName>
        <fullName evidence="1">PAAR domain-containing protein</fullName>
    </submittedName>
</protein>
<dbReference type="RefSeq" id="WP_135705952.1">
    <property type="nucleotide sequence ID" value="NZ_CP038635.1"/>
</dbReference>
<evidence type="ECO:0000313" key="1">
    <source>
        <dbReference type="EMBL" id="QBY54306.1"/>
    </source>
</evidence>
<gene>
    <name evidence="1" type="ORF">E0W60_25145</name>
</gene>
<dbReference type="EMBL" id="CP038635">
    <property type="protein sequence ID" value="QBY54306.1"/>
    <property type="molecule type" value="Genomic_DNA"/>
</dbReference>
<evidence type="ECO:0000313" key="2">
    <source>
        <dbReference type="Proteomes" id="UP000295294"/>
    </source>
</evidence>
<organism evidence="1 2">
    <name type="scientific">Cupriavidus oxalaticus</name>
    <dbReference type="NCBI Taxonomy" id="96344"/>
    <lineage>
        <taxon>Bacteria</taxon>
        <taxon>Pseudomonadati</taxon>
        <taxon>Pseudomonadota</taxon>
        <taxon>Betaproteobacteria</taxon>
        <taxon>Burkholderiales</taxon>
        <taxon>Burkholderiaceae</taxon>
        <taxon>Cupriavidus</taxon>
    </lineage>
</organism>